<organism evidence="5 6">
    <name type="scientific">Aliidiomarina iranensis</name>
    <dbReference type="NCBI Taxonomy" id="1434071"/>
    <lineage>
        <taxon>Bacteria</taxon>
        <taxon>Pseudomonadati</taxon>
        <taxon>Pseudomonadota</taxon>
        <taxon>Gammaproteobacteria</taxon>
        <taxon>Alteromonadales</taxon>
        <taxon>Idiomarinaceae</taxon>
        <taxon>Aliidiomarina</taxon>
    </lineage>
</organism>
<dbReference type="InterPro" id="IPR001130">
    <property type="entry name" value="TatD-like"/>
</dbReference>
<dbReference type="PANTHER" id="PTHR46124">
    <property type="entry name" value="D-AMINOACYL-TRNA DEACYLASE"/>
    <property type="match status" value="1"/>
</dbReference>
<dbReference type="InterPro" id="IPR018228">
    <property type="entry name" value="DNase_TatD-rel_CS"/>
</dbReference>
<gene>
    <name evidence="5" type="ORF">CWE08_03960</name>
</gene>
<evidence type="ECO:0000256" key="4">
    <source>
        <dbReference type="PIRSR" id="PIRSR005902-1"/>
    </source>
</evidence>
<dbReference type="EMBL" id="PIPJ01000002">
    <property type="protein sequence ID" value="RUO22348.1"/>
    <property type="molecule type" value="Genomic_DNA"/>
</dbReference>
<evidence type="ECO:0000256" key="2">
    <source>
        <dbReference type="ARBA" id="ARBA00022723"/>
    </source>
</evidence>
<keyword evidence="2 4" id="KW-0479">Metal-binding</keyword>
<feature type="binding site" evidence="4">
    <location>
        <position position="93"/>
    </location>
    <ligand>
        <name>a divalent metal cation</name>
        <dbReference type="ChEBI" id="CHEBI:60240"/>
        <label>1</label>
    </ligand>
</feature>
<dbReference type="Proteomes" id="UP000288395">
    <property type="component" value="Unassembled WGS sequence"/>
</dbReference>
<proteinExistence type="inferred from homology"/>
<name>A0A432W048_9GAMM</name>
<dbReference type="PIRSF" id="PIRSF005902">
    <property type="entry name" value="DNase_TatD"/>
    <property type="match status" value="1"/>
</dbReference>
<dbReference type="GO" id="GO:0016788">
    <property type="term" value="F:hydrolase activity, acting on ester bonds"/>
    <property type="evidence" value="ECO:0007669"/>
    <property type="project" value="InterPro"/>
</dbReference>
<feature type="binding site" evidence="4">
    <location>
        <position position="8"/>
    </location>
    <ligand>
        <name>a divalent metal cation</name>
        <dbReference type="ChEBI" id="CHEBI:60240"/>
        <label>1</label>
    </ligand>
</feature>
<dbReference type="AlphaFoldDB" id="A0A432W048"/>
<dbReference type="PROSITE" id="PS01091">
    <property type="entry name" value="TATD_3"/>
    <property type="match status" value="1"/>
</dbReference>
<feature type="binding site" evidence="4">
    <location>
        <position position="6"/>
    </location>
    <ligand>
        <name>a divalent metal cation</name>
        <dbReference type="ChEBI" id="CHEBI:60240"/>
        <label>1</label>
    </ligand>
</feature>
<accession>A0A432W048</accession>
<dbReference type="Pfam" id="PF01026">
    <property type="entry name" value="TatD_DNase"/>
    <property type="match status" value="1"/>
</dbReference>
<evidence type="ECO:0000256" key="3">
    <source>
        <dbReference type="ARBA" id="ARBA00022801"/>
    </source>
</evidence>
<sequence length="260" mass="29242">MFVDSHCHLDKLKTTETEGIDKVLAAARAASIEHMLCIGVALDDFAKMQEIVGQHNDVSFSCGVHPLYVAKHGFNERDLANLCAREDVVAVGETGLDYYYDKEHITTQQESFARHIEIANQVKKPLIIHTRDAREDTIDMLREGRAEKCRGVMHCFTESMDMAEKALELGFYISISGIVTFASAEELRQVVRQVPLERLLIETDSPWLAPVPHRGKENQPAFVTHVAECVADLKGVAVEEVAEVTRNNFYNLFNIKRQTA</sequence>
<feature type="binding site" evidence="4">
    <location>
        <position position="204"/>
    </location>
    <ligand>
        <name>a divalent metal cation</name>
        <dbReference type="ChEBI" id="CHEBI:60240"/>
        <label>1</label>
    </ligand>
</feature>
<comment type="caution">
    <text evidence="5">The sequence shown here is derived from an EMBL/GenBank/DDBJ whole genome shotgun (WGS) entry which is preliminary data.</text>
</comment>
<evidence type="ECO:0000313" key="5">
    <source>
        <dbReference type="EMBL" id="RUO22348.1"/>
    </source>
</evidence>
<dbReference type="FunFam" id="3.20.20.140:FF:000005">
    <property type="entry name" value="TatD family hydrolase"/>
    <property type="match status" value="1"/>
</dbReference>
<dbReference type="GO" id="GO:0046872">
    <property type="term" value="F:metal ion binding"/>
    <property type="evidence" value="ECO:0007669"/>
    <property type="project" value="UniProtKB-KW"/>
</dbReference>
<dbReference type="NCBIfam" id="TIGR00010">
    <property type="entry name" value="YchF/TatD family DNA exonuclease"/>
    <property type="match status" value="1"/>
</dbReference>
<evidence type="ECO:0000313" key="6">
    <source>
        <dbReference type="Proteomes" id="UP000288395"/>
    </source>
</evidence>
<dbReference type="GO" id="GO:0004536">
    <property type="term" value="F:DNA nuclease activity"/>
    <property type="evidence" value="ECO:0007669"/>
    <property type="project" value="InterPro"/>
</dbReference>
<dbReference type="Gene3D" id="3.20.20.140">
    <property type="entry name" value="Metal-dependent hydrolases"/>
    <property type="match status" value="1"/>
</dbReference>
<evidence type="ECO:0000256" key="1">
    <source>
        <dbReference type="ARBA" id="ARBA00009275"/>
    </source>
</evidence>
<dbReference type="InterPro" id="IPR015991">
    <property type="entry name" value="TatD/YcfH-like"/>
</dbReference>
<comment type="similarity">
    <text evidence="1">Belongs to the metallo-dependent hydrolases superfamily. TatD-type hydrolase family.</text>
</comment>
<dbReference type="CDD" id="cd01310">
    <property type="entry name" value="TatD_DNAse"/>
    <property type="match status" value="1"/>
</dbReference>
<dbReference type="PROSITE" id="PS01137">
    <property type="entry name" value="TATD_1"/>
    <property type="match status" value="1"/>
</dbReference>
<feature type="binding site" evidence="4">
    <location>
        <position position="154"/>
    </location>
    <ligand>
        <name>a divalent metal cation</name>
        <dbReference type="ChEBI" id="CHEBI:60240"/>
        <label>2</label>
    </ligand>
</feature>
<protein>
    <submittedName>
        <fullName evidence="5">Metal-dependent hydrolase</fullName>
    </submittedName>
</protein>
<dbReference type="OrthoDB" id="9810005at2"/>
<reference evidence="6" key="1">
    <citation type="journal article" date="2018" name="Front. Microbiol.">
        <title>Genome-Based Analysis Reveals the Taxonomy and Diversity of the Family Idiomarinaceae.</title>
        <authorList>
            <person name="Liu Y."/>
            <person name="Lai Q."/>
            <person name="Shao Z."/>
        </authorList>
    </citation>
    <scope>NUCLEOTIDE SEQUENCE [LARGE SCALE GENOMIC DNA]</scope>
    <source>
        <strain evidence="6">GBPy7</strain>
    </source>
</reference>
<dbReference type="PROSITE" id="PS01090">
    <property type="entry name" value="TATD_2"/>
    <property type="match status" value="1"/>
</dbReference>
<feature type="binding site" evidence="4">
    <location>
        <position position="129"/>
    </location>
    <ligand>
        <name>a divalent metal cation</name>
        <dbReference type="ChEBI" id="CHEBI:60240"/>
        <label>2</label>
    </ligand>
</feature>
<keyword evidence="6" id="KW-1185">Reference proteome</keyword>
<dbReference type="RefSeq" id="WP_126765830.1">
    <property type="nucleotide sequence ID" value="NZ_PIPJ01000002.1"/>
</dbReference>
<keyword evidence="3 5" id="KW-0378">Hydrolase</keyword>
<dbReference type="InterPro" id="IPR032466">
    <property type="entry name" value="Metal_Hydrolase"/>
</dbReference>
<dbReference type="GO" id="GO:0005829">
    <property type="term" value="C:cytosol"/>
    <property type="evidence" value="ECO:0007669"/>
    <property type="project" value="TreeGrafter"/>
</dbReference>
<dbReference type="PANTHER" id="PTHR46124:SF2">
    <property type="entry name" value="D-AMINOACYL-TRNA DEACYLASE"/>
    <property type="match status" value="1"/>
</dbReference>
<dbReference type="SUPFAM" id="SSF51556">
    <property type="entry name" value="Metallo-dependent hydrolases"/>
    <property type="match status" value="1"/>
</dbReference>